<accession>A0A943QIN3</accession>
<feature type="coiled-coil region" evidence="2">
    <location>
        <begin position="188"/>
        <end position="254"/>
    </location>
</feature>
<dbReference type="SUPFAM" id="SSF46565">
    <property type="entry name" value="Chaperone J-domain"/>
    <property type="match status" value="1"/>
</dbReference>
<dbReference type="AlphaFoldDB" id="A0A943QIN3"/>
<gene>
    <name evidence="4" type="ORF">KIA07_05965</name>
</gene>
<evidence type="ECO:0000313" key="5">
    <source>
        <dbReference type="Proteomes" id="UP000730862"/>
    </source>
</evidence>
<evidence type="ECO:0000256" key="2">
    <source>
        <dbReference type="SAM" id="Coils"/>
    </source>
</evidence>
<keyword evidence="2" id="KW-0175">Coiled coil</keyword>
<keyword evidence="1" id="KW-0235">DNA replication</keyword>
<reference evidence="4" key="1">
    <citation type="submission" date="2021-02" db="EMBL/GenBank/DDBJ databases">
        <title>Infant gut strain persistence is associated with maternal origin, phylogeny, and functional potential including surface adhesion and iron acquisition.</title>
        <authorList>
            <person name="Lou Y.C."/>
        </authorList>
    </citation>
    <scope>NUCLEOTIDE SEQUENCE</scope>
    <source>
        <strain evidence="4">L3_058_000G1_dasL3_058_000G1_concoct_72</strain>
    </source>
</reference>
<proteinExistence type="predicted"/>
<name>A0A943QIN3_FINMA</name>
<dbReference type="InterPro" id="IPR001623">
    <property type="entry name" value="DnaJ_domain"/>
</dbReference>
<organism evidence="4 5">
    <name type="scientific">Finegoldia magna</name>
    <name type="common">Peptostreptococcus magnus</name>
    <dbReference type="NCBI Taxonomy" id="1260"/>
    <lineage>
        <taxon>Bacteria</taxon>
        <taxon>Bacillati</taxon>
        <taxon>Bacillota</taxon>
        <taxon>Tissierellia</taxon>
        <taxon>Tissierellales</taxon>
        <taxon>Peptoniphilaceae</taxon>
        <taxon>Finegoldia</taxon>
    </lineage>
</organism>
<dbReference type="InterPro" id="IPR036869">
    <property type="entry name" value="J_dom_sf"/>
</dbReference>
<comment type="caution">
    <text evidence="4">The sequence shown here is derived from an EMBL/GenBank/DDBJ whole genome shotgun (WGS) entry which is preliminary data.</text>
</comment>
<feature type="domain" description="J" evidence="3">
    <location>
        <begin position="100"/>
        <end position="245"/>
    </location>
</feature>
<dbReference type="RefSeq" id="WP_278735953.1">
    <property type="nucleotide sequence ID" value="NZ_JAHAIK010000015.1"/>
</dbReference>
<sequence length="262" mass="31601">MIKKIVKVDYNDKYDDELDKLRVSVSMLLLERDNLLFHECKNIEAEYVLEFGKLEYKVYEAECEYRRLKRKLELIITSRNHNEPIDLDAIDEQLEKELEEFYKILNAKLGEIEDAKIRQGLPRLSVEEDKELKSLYRKLIKKLHPDMNPNVTEYEKELFNKVVECYENGNLLELQMIEISLEDKSITVENSLEEKQRLTKLVDRLTSQIQEIKSTYPYILKETLVNKEKTIERYKELNEMYDRYSYEIQIYTEEIENFLKEE</sequence>
<protein>
    <submittedName>
        <fullName evidence="4">DnaJ domain-containing protein</fullName>
    </submittedName>
</protein>
<dbReference type="EMBL" id="JAHAIK010000015">
    <property type="protein sequence ID" value="MBS5965191.1"/>
    <property type="molecule type" value="Genomic_DNA"/>
</dbReference>
<dbReference type="Pfam" id="PF00226">
    <property type="entry name" value="DnaJ"/>
    <property type="match status" value="1"/>
</dbReference>
<evidence type="ECO:0000256" key="1">
    <source>
        <dbReference type="ARBA" id="ARBA00022705"/>
    </source>
</evidence>
<dbReference type="Proteomes" id="UP000730862">
    <property type="component" value="Unassembled WGS sequence"/>
</dbReference>
<evidence type="ECO:0000259" key="3">
    <source>
        <dbReference type="PROSITE" id="PS50076"/>
    </source>
</evidence>
<dbReference type="CDD" id="cd06257">
    <property type="entry name" value="DnaJ"/>
    <property type="match status" value="1"/>
</dbReference>
<evidence type="ECO:0000313" key="4">
    <source>
        <dbReference type="EMBL" id="MBS5965191.1"/>
    </source>
</evidence>
<dbReference type="PROSITE" id="PS50076">
    <property type="entry name" value="DNAJ_2"/>
    <property type="match status" value="1"/>
</dbReference>
<dbReference type="GO" id="GO:0006260">
    <property type="term" value="P:DNA replication"/>
    <property type="evidence" value="ECO:0007669"/>
    <property type="project" value="UniProtKB-KW"/>
</dbReference>
<dbReference type="Gene3D" id="1.10.287.110">
    <property type="entry name" value="DnaJ domain"/>
    <property type="match status" value="1"/>
</dbReference>